<proteinExistence type="predicted"/>
<dbReference type="GO" id="GO:0032955">
    <property type="term" value="P:regulation of division septum assembly"/>
    <property type="evidence" value="ECO:0007669"/>
    <property type="project" value="TreeGrafter"/>
</dbReference>
<dbReference type="CDD" id="cd00160">
    <property type="entry name" value="RhoGEF"/>
    <property type="match status" value="1"/>
</dbReference>
<dbReference type="SUPFAM" id="SSF103657">
    <property type="entry name" value="BAR/IMD domain-like"/>
    <property type="match status" value="1"/>
</dbReference>
<accession>A0A168GDU4</accession>
<dbReference type="STRING" id="747725.A0A168GDU4"/>
<dbReference type="GO" id="GO:0031991">
    <property type="term" value="P:regulation of actomyosin contractile ring contraction"/>
    <property type="evidence" value="ECO:0007669"/>
    <property type="project" value="TreeGrafter"/>
</dbReference>
<organism evidence="13 14">
    <name type="scientific">Mucor lusitanicus CBS 277.49</name>
    <dbReference type="NCBI Taxonomy" id="747725"/>
    <lineage>
        <taxon>Eukaryota</taxon>
        <taxon>Fungi</taxon>
        <taxon>Fungi incertae sedis</taxon>
        <taxon>Mucoromycota</taxon>
        <taxon>Mucoromycotina</taxon>
        <taxon>Mucoromycetes</taxon>
        <taxon>Mucorales</taxon>
        <taxon>Mucorineae</taxon>
        <taxon>Mucoraceae</taxon>
        <taxon>Mucor</taxon>
    </lineage>
</organism>
<comment type="caution">
    <text evidence="13">The sequence shown here is derived from an EMBL/GenBank/DDBJ whole genome shotgun (WGS) entry which is preliminary data.</text>
</comment>
<feature type="region of interest" description="Disordered" evidence="9">
    <location>
        <begin position="767"/>
        <end position="790"/>
    </location>
</feature>
<evidence type="ECO:0000256" key="8">
    <source>
        <dbReference type="PROSITE-ProRule" id="PRU00192"/>
    </source>
</evidence>
<evidence type="ECO:0000313" key="13">
    <source>
        <dbReference type="EMBL" id="OAC97590.1"/>
    </source>
</evidence>
<dbReference type="SUPFAM" id="SSF48065">
    <property type="entry name" value="DBL homology domain (DH-domain)"/>
    <property type="match status" value="1"/>
</dbReference>
<dbReference type="Gene3D" id="1.20.1270.60">
    <property type="entry name" value="Arfaptin homology (AH) domain/BAR domain"/>
    <property type="match status" value="1"/>
</dbReference>
<keyword evidence="14" id="KW-1185">Reference proteome</keyword>
<dbReference type="InterPro" id="IPR000219">
    <property type="entry name" value="DH_dom"/>
</dbReference>
<dbReference type="InterPro" id="IPR035899">
    <property type="entry name" value="DBL_dom_sf"/>
</dbReference>
<feature type="region of interest" description="Disordered" evidence="9">
    <location>
        <begin position="173"/>
        <end position="201"/>
    </location>
</feature>
<evidence type="ECO:0000256" key="5">
    <source>
        <dbReference type="ARBA" id="ARBA00022658"/>
    </source>
</evidence>
<feature type="compositionally biased region" description="Low complexity" evidence="9">
    <location>
        <begin position="184"/>
        <end position="201"/>
    </location>
</feature>
<feature type="compositionally biased region" description="Polar residues" evidence="9">
    <location>
        <begin position="107"/>
        <end position="119"/>
    </location>
</feature>
<dbReference type="PROSITE" id="PS50010">
    <property type="entry name" value="DH_2"/>
    <property type="match status" value="1"/>
</dbReference>
<dbReference type="InterPro" id="IPR036028">
    <property type="entry name" value="SH3-like_dom_sf"/>
</dbReference>
<evidence type="ECO:0000259" key="11">
    <source>
        <dbReference type="PROSITE" id="PS50010"/>
    </source>
</evidence>
<dbReference type="SMART" id="SM00325">
    <property type="entry name" value="RhoGEF"/>
    <property type="match status" value="1"/>
</dbReference>
<evidence type="ECO:0000256" key="7">
    <source>
        <dbReference type="ARBA" id="ARBA00032587"/>
    </source>
</evidence>
<dbReference type="PROSITE" id="PS50002">
    <property type="entry name" value="SH3"/>
    <property type="match status" value="1"/>
</dbReference>
<keyword evidence="5" id="KW-0344">Guanine-nucleotide releasing factor</keyword>
<evidence type="ECO:0000259" key="10">
    <source>
        <dbReference type="PROSITE" id="PS50002"/>
    </source>
</evidence>
<dbReference type="OrthoDB" id="10256089at2759"/>
<dbReference type="EMBL" id="AMYB01000015">
    <property type="protein sequence ID" value="OAC97590.1"/>
    <property type="molecule type" value="Genomic_DNA"/>
</dbReference>
<comment type="subcellular location">
    <subcellularLocation>
        <location evidence="1">Cell junction</location>
    </subcellularLocation>
    <subcellularLocation>
        <location evidence="2">Golgi apparatus</location>
        <location evidence="2">Golgi stack</location>
    </subcellularLocation>
</comment>
<evidence type="ECO:0000313" key="14">
    <source>
        <dbReference type="Proteomes" id="UP000077051"/>
    </source>
</evidence>
<dbReference type="PANTHER" id="PTHR22834:SF20">
    <property type="entry name" value="SH3 DOMAIN-CONTAINING PROTEIN"/>
    <property type="match status" value="1"/>
</dbReference>
<dbReference type="Pfam" id="PF00621">
    <property type="entry name" value="RhoGEF"/>
    <property type="match status" value="1"/>
</dbReference>
<dbReference type="Proteomes" id="UP000077051">
    <property type="component" value="Unassembled WGS sequence"/>
</dbReference>
<dbReference type="InterPro" id="IPR001331">
    <property type="entry name" value="GDS_CDC24_CS"/>
</dbReference>
<feature type="region of interest" description="Disordered" evidence="9">
    <location>
        <begin position="46"/>
        <end position="67"/>
    </location>
</feature>
<feature type="compositionally biased region" description="Acidic residues" evidence="9">
    <location>
        <begin position="121"/>
        <end position="142"/>
    </location>
</feature>
<dbReference type="Pfam" id="PF03114">
    <property type="entry name" value="BAR"/>
    <property type="match status" value="1"/>
</dbReference>
<dbReference type="GO" id="GO:0005795">
    <property type="term" value="C:Golgi stack"/>
    <property type="evidence" value="ECO:0007669"/>
    <property type="project" value="UniProtKB-SubCell"/>
</dbReference>
<dbReference type="GO" id="GO:0035556">
    <property type="term" value="P:intracellular signal transduction"/>
    <property type="evidence" value="ECO:0007669"/>
    <property type="project" value="InterPro"/>
</dbReference>
<evidence type="ECO:0000256" key="6">
    <source>
        <dbReference type="ARBA" id="ARBA00022949"/>
    </source>
</evidence>
<sequence length="878" mass="99236">MESKKTNTSTIRHKNTIEHNALSFHALRAKFQPSHHAKKTLALAEFMDSSSSSNSSKKKKGYTSTMPKRITAVAKNFTDLSDHLSLKRNMTNTSSLVDLPSSITAPSLWSNNSSSTATEDQPIELDDGQEEDDDDDEEEEESLSAAVSTLSIPSVVPRTGSFVNDLSKRLAQSVRKGEPVSHITTASGSATNSSTVSASTSIRRSAPLDELMFPMTASMQYIRKSVPASTSSPSLLKRSTTATSVHSMVSNNSSTAMDWKWHASCASSLCPPPAPALAAPPLPDHPPLTRSSALKRARVVQELISTEKSYQADMELIQEVYLDDTVFSKIEIKQIFINLLDIIAFEKEFVQLLASCQQDEYQNETEMTIGIAFSMMMHRMEQLYGDYCKRHEDAVCKIQELSHRSQSVQAFLATCKNKIQGRTMCWDLPSLLIKPVQRVLKYPLLLREIVALTPEFHRDFDQLVMVTVEIQQVADHINEIKRRKELVEQLMSDKKKMDKNVINKKLTRKIHRKQQKSTIQDTLFDNLYKQFESKQVMAKQFERAVQDWVATIHASTQALSDLVDSLEAVYDDSDGIGLRSIRAFKKLVSQLQLYSVEKTVQVIYDKVDAYLKLFKNPAHVIEKRNRKLMDYDRIQHLMAKGEIPDKQLQLSAEQYLSLNAHLLDELPTFIALSSNYFDIIVHEFSQIQAKYWRQHRSEWKSLTIELPFGKDYTWSCLESDYLASMRRLEYRLDEIKTKPRQQDPILMSTITTVSAAETLAADMKDSDDTVSLHHVGPSKPSERNASSSKRYDSLFSESQPVFQCVALVDYESPEKLKVEEGDLIQIWLPALSSDDNSASDATTTASSATSTEWWYASKHQDESGPIYGWIPSNICEKL</sequence>
<protein>
    <recommendedName>
        <fullName evidence="3">Dynamin-binding protein</fullName>
    </recommendedName>
    <alternativeName>
        <fullName evidence="7">Scaffold protein Tuba</fullName>
    </alternativeName>
</protein>
<dbReference type="SMART" id="SM00721">
    <property type="entry name" value="BAR"/>
    <property type="match status" value="1"/>
</dbReference>
<dbReference type="GO" id="GO:0005085">
    <property type="term" value="F:guanyl-nucleotide exchange factor activity"/>
    <property type="evidence" value="ECO:0007669"/>
    <property type="project" value="UniProtKB-KW"/>
</dbReference>
<dbReference type="SUPFAM" id="SSF50044">
    <property type="entry name" value="SH3-domain"/>
    <property type="match status" value="1"/>
</dbReference>
<keyword evidence="6" id="KW-0965">Cell junction</keyword>
<dbReference type="Gene3D" id="1.20.900.10">
    <property type="entry name" value="Dbl homology (DH) domain"/>
    <property type="match status" value="1"/>
</dbReference>
<keyword evidence="4 8" id="KW-0728">SH3 domain</keyword>
<feature type="domain" description="BAR" evidence="12">
    <location>
        <begin position="509"/>
        <end position="741"/>
    </location>
</feature>
<dbReference type="PROSITE" id="PS00741">
    <property type="entry name" value="DH_1"/>
    <property type="match status" value="1"/>
</dbReference>
<name>A0A168GDU4_MUCCL</name>
<evidence type="ECO:0000256" key="3">
    <source>
        <dbReference type="ARBA" id="ARBA00018186"/>
    </source>
</evidence>
<gene>
    <name evidence="13" type="ORF">MUCCIDRAFT_86922</name>
</gene>
<dbReference type="AlphaFoldDB" id="A0A168GDU4"/>
<evidence type="ECO:0000256" key="1">
    <source>
        <dbReference type="ARBA" id="ARBA00004282"/>
    </source>
</evidence>
<evidence type="ECO:0000256" key="9">
    <source>
        <dbReference type="SAM" id="MobiDB-lite"/>
    </source>
</evidence>
<dbReference type="InterPro" id="IPR004148">
    <property type="entry name" value="BAR_dom"/>
</dbReference>
<feature type="domain" description="DH" evidence="11">
    <location>
        <begin position="295"/>
        <end position="480"/>
    </location>
</feature>
<dbReference type="InterPro" id="IPR027267">
    <property type="entry name" value="AH/BAR_dom_sf"/>
</dbReference>
<dbReference type="InterPro" id="IPR001452">
    <property type="entry name" value="SH3_domain"/>
</dbReference>
<dbReference type="PANTHER" id="PTHR22834">
    <property type="entry name" value="NUCLEAR FUSION PROTEIN FUS2"/>
    <property type="match status" value="1"/>
</dbReference>
<dbReference type="Gene3D" id="2.30.30.40">
    <property type="entry name" value="SH3 Domains"/>
    <property type="match status" value="1"/>
</dbReference>
<evidence type="ECO:0000256" key="2">
    <source>
        <dbReference type="ARBA" id="ARBA00004348"/>
    </source>
</evidence>
<dbReference type="PROSITE" id="PS51021">
    <property type="entry name" value="BAR"/>
    <property type="match status" value="1"/>
</dbReference>
<evidence type="ECO:0000259" key="12">
    <source>
        <dbReference type="PROSITE" id="PS51021"/>
    </source>
</evidence>
<dbReference type="InterPro" id="IPR051492">
    <property type="entry name" value="Dynamin-Rho_GEF"/>
</dbReference>
<feature type="region of interest" description="Disordered" evidence="9">
    <location>
        <begin position="107"/>
        <end position="147"/>
    </location>
</feature>
<reference evidence="13 14" key="1">
    <citation type="submission" date="2015-06" db="EMBL/GenBank/DDBJ databases">
        <title>Expansion of signal transduction pathways in fungi by whole-genome duplication.</title>
        <authorList>
            <consortium name="DOE Joint Genome Institute"/>
            <person name="Corrochano L.M."/>
            <person name="Kuo A."/>
            <person name="Marcet-Houben M."/>
            <person name="Polaino S."/>
            <person name="Salamov A."/>
            <person name="Villalobos J.M."/>
            <person name="Alvarez M.I."/>
            <person name="Avalos J."/>
            <person name="Benito E.P."/>
            <person name="Benoit I."/>
            <person name="Burger G."/>
            <person name="Camino L.P."/>
            <person name="Canovas D."/>
            <person name="Cerda-Olmedo E."/>
            <person name="Cheng J.-F."/>
            <person name="Dominguez A."/>
            <person name="Elias M."/>
            <person name="Eslava A.P."/>
            <person name="Glaser F."/>
            <person name="Grimwood J."/>
            <person name="Gutierrez G."/>
            <person name="Heitman J."/>
            <person name="Henrissat B."/>
            <person name="Iturriaga E.A."/>
            <person name="Lang B.F."/>
            <person name="Lavin J.L."/>
            <person name="Lee S."/>
            <person name="Li W."/>
            <person name="Lindquist E."/>
            <person name="Lopez-Garcia S."/>
            <person name="Luque E.M."/>
            <person name="Marcos A.T."/>
            <person name="Martin J."/>
            <person name="Mccluskey K."/>
            <person name="Medina H.R."/>
            <person name="Miralles-Duran A."/>
            <person name="Miyazaki A."/>
            <person name="Munoz-Torres E."/>
            <person name="Oguiza J.A."/>
            <person name="Ohm R."/>
            <person name="Olmedo M."/>
            <person name="Orejas M."/>
            <person name="Ortiz-Castellanos L."/>
            <person name="Pisabarro A.G."/>
            <person name="Rodriguez-Romero J."/>
            <person name="Ruiz-Herrera J."/>
            <person name="Ruiz-Vazquez R."/>
            <person name="Sanz C."/>
            <person name="Schackwitz W."/>
            <person name="Schmutz J."/>
            <person name="Shahriari M."/>
            <person name="Shelest E."/>
            <person name="Silva-Franco F."/>
            <person name="Soanes D."/>
            <person name="Syed K."/>
            <person name="Tagua V.G."/>
            <person name="Talbot N.J."/>
            <person name="Thon M."/>
            <person name="De Vries R.P."/>
            <person name="Wiebenga A."/>
            <person name="Yadav J.S."/>
            <person name="Braun E.L."/>
            <person name="Baker S."/>
            <person name="Garre V."/>
            <person name="Horwitz B."/>
            <person name="Torres-Martinez S."/>
            <person name="Idnurm A."/>
            <person name="Herrera-Estrella A."/>
            <person name="Gabaldon T."/>
            <person name="Grigoriev I.V."/>
        </authorList>
    </citation>
    <scope>NUCLEOTIDE SEQUENCE [LARGE SCALE GENOMIC DNA]</scope>
    <source>
        <strain evidence="13 14">CBS 277.49</strain>
    </source>
</reference>
<feature type="domain" description="SH3" evidence="10">
    <location>
        <begin position="799"/>
        <end position="878"/>
    </location>
</feature>
<dbReference type="VEuPathDB" id="FungiDB:MUCCIDRAFT_86922"/>
<evidence type="ECO:0000256" key="4">
    <source>
        <dbReference type="ARBA" id="ARBA00022443"/>
    </source>
</evidence>